<evidence type="ECO:0000313" key="2">
    <source>
        <dbReference type="EMBL" id="VVD62927.1"/>
    </source>
</evidence>
<dbReference type="InterPro" id="IPR036291">
    <property type="entry name" value="NAD(P)-bd_dom_sf"/>
</dbReference>
<dbReference type="EMBL" id="CABPSH010000001">
    <property type="protein sequence ID" value="VVD62927.1"/>
    <property type="molecule type" value="Genomic_DNA"/>
</dbReference>
<accession>A0A5E4RI37</accession>
<gene>
    <name evidence="2" type="ORF">PEP31012_00198</name>
</gene>
<dbReference type="FunFam" id="3.40.50.720:FF:000642">
    <property type="entry name" value="Short-chain dehydrogenase/reductase SDR"/>
    <property type="match status" value="1"/>
</dbReference>
<dbReference type="Proteomes" id="UP000400981">
    <property type="component" value="Unassembled WGS sequence"/>
</dbReference>
<dbReference type="PANTHER" id="PTHR42879:SF6">
    <property type="entry name" value="NADPH-DEPENDENT REDUCTASE BACG"/>
    <property type="match status" value="1"/>
</dbReference>
<keyword evidence="3" id="KW-1185">Reference proteome</keyword>
<evidence type="ECO:0000313" key="3">
    <source>
        <dbReference type="Proteomes" id="UP000400981"/>
    </source>
</evidence>
<evidence type="ECO:0000256" key="1">
    <source>
        <dbReference type="ARBA" id="ARBA00006484"/>
    </source>
</evidence>
<dbReference type="AlphaFoldDB" id="A0A5E4RI37"/>
<dbReference type="PANTHER" id="PTHR42879">
    <property type="entry name" value="3-OXOACYL-(ACYL-CARRIER-PROTEIN) REDUCTASE"/>
    <property type="match status" value="1"/>
</dbReference>
<comment type="similarity">
    <text evidence="1">Belongs to the short-chain dehydrogenases/reductases (SDR) family.</text>
</comment>
<dbReference type="Gene3D" id="3.40.50.720">
    <property type="entry name" value="NAD(P)-binding Rossmann-like Domain"/>
    <property type="match status" value="1"/>
</dbReference>
<dbReference type="InterPro" id="IPR002347">
    <property type="entry name" value="SDR_fam"/>
</dbReference>
<protein>
    <submittedName>
        <fullName evidence="2">3-oxoacyl-ACP reductase</fullName>
    </submittedName>
</protein>
<organism evidence="2 3">
    <name type="scientific">Pandoraea eparura</name>
    <dbReference type="NCBI Taxonomy" id="2508291"/>
    <lineage>
        <taxon>Bacteria</taxon>
        <taxon>Pseudomonadati</taxon>
        <taxon>Pseudomonadota</taxon>
        <taxon>Betaproteobacteria</taxon>
        <taxon>Burkholderiales</taxon>
        <taxon>Burkholderiaceae</taxon>
        <taxon>Pandoraea</taxon>
    </lineage>
</organism>
<name>A0A5E4RI37_9BURK</name>
<dbReference type="OrthoDB" id="9804774at2"/>
<proteinExistence type="inferred from homology"/>
<dbReference type="RefSeq" id="WP_150587504.1">
    <property type="nucleotide sequence ID" value="NZ_CABPSH010000001.1"/>
</dbReference>
<sequence length="259" mass="26710">MDLGIKGRTALVCGASKGLGRACAQALAEAGANVVIVARTAQTLTAAADEIRVATGVRVTPVACDITTPEGRAQALAACEPLDILVTNAGGPPPGDFRDWQRDDWIRALDANMLTPIELIKASVDGMIARGFGRIVNITSSAVKAPIDILGLSNGARSGLTGFVAGLARTTVGHNVTINNLLPGAFDTDRLAHTLQAWAAKNGQTLESARAKRAAAIPARRFGQPDEFGATCAFLCSAQAGYITGQNVLIDGGAYPGTF</sequence>
<dbReference type="InterPro" id="IPR050259">
    <property type="entry name" value="SDR"/>
</dbReference>
<reference evidence="2 3" key="1">
    <citation type="submission" date="2019-08" db="EMBL/GenBank/DDBJ databases">
        <authorList>
            <person name="Peeters C."/>
        </authorList>
    </citation>
    <scope>NUCLEOTIDE SEQUENCE [LARGE SCALE GENOMIC DNA]</scope>
    <source>
        <strain evidence="2 3">LMG 31012</strain>
    </source>
</reference>
<dbReference type="SUPFAM" id="SSF51735">
    <property type="entry name" value="NAD(P)-binding Rossmann-fold domains"/>
    <property type="match status" value="1"/>
</dbReference>
<dbReference type="Pfam" id="PF13561">
    <property type="entry name" value="adh_short_C2"/>
    <property type="match status" value="1"/>
</dbReference>
<dbReference type="PRINTS" id="PR00081">
    <property type="entry name" value="GDHRDH"/>
</dbReference>
<dbReference type="CDD" id="cd05344">
    <property type="entry name" value="BKR_like_SDR_like"/>
    <property type="match status" value="1"/>
</dbReference>